<reference evidence="4 5" key="1">
    <citation type="submission" date="2014-12" db="EMBL/GenBank/DDBJ databases">
        <title>Draft genome sequences of 10 type strains of Lactococcus.</title>
        <authorList>
            <person name="Sun Z."/>
            <person name="Zhong Z."/>
            <person name="Liu W."/>
            <person name="Zhang W."/>
            <person name="Zhang H."/>
        </authorList>
    </citation>
    <scope>NUCLEOTIDE SEQUENCE [LARGE SCALE GENOMIC DNA]</scope>
    <source>
        <strain evidence="4 5">DSM 20686</strain>
    </source>
</reference>
<name>A0A2A5RWA2_9LACT</name>
<feature type="domain" description="WxL Interacting Protein peptidoglycan binding" evidence="2">
    <location>
        <begin position="12"/>
        <end position="132"/>
    </location>
</feature>
<keyword evidence="1" id="KW-0812">Transmembrane</keyword>
<gene>
    <name evidence="4" type="ORF">RU87_GL000546</name>
</gene>
<dbReference type="EMBL" id="JXJX01000014">
    <property type="protein sequence ID" value="PCS05480.1"/>
    <property type="molecule type" value="Genomic_DNA"/>
</dbReference>
<dbReference type="AlphaFoldDB" id="A0A2A5RWA2"/>
<dbReference type="Pfam" id="PF11797">
    <property type="entry name" value="WxLIP_HBD"/>
    <property type="match status" value="1"/>
</dbReference>
<keyword evidence="1" id="KW-0472">Membrane</keyword>
<evidence type="ECO:0000256" key="1">
    <source>
        <dbReference type="SAM" id="Phobius"/>
    </source>
</evidence>
<feature type="transmembrane region" description="Helical" evidence="1">
    <location>
        <begin position="321"/>
        <end position="342"/>
    </location>
</feature>
<feature type="domain" description="WxL Interacting Protein host binding" evidence="3">
    <location>
        <begin position="143"/>
        <end position="308"/>
    </location>
</feature>
<dbReference type="InterPro" id="IPR021759">
    <property type="entry name" value="WxLIP_HBD"/>
</dbReference>
<evidence type="ECO:0000313" key="4">
    <source>
        <dbReference type="EMBL" id="PCS05480.1"/>
    </source>
</evidence>
<dbReference type="InterPro" id="IPR010317">
    <property type="entry name" value="WxLIP_PGBD"/>
</dbReference>
<dbReference type="Proteomes" id="UP000242246">
    <property type="component" value="Unassembled WGS sequence"/>
</dbReference>
<protein>
    <submittedName>
        <fullName evidence="4">Cell surface protein</fullName>
    </submittedName>
</protein>
<evidence type="ECO:0000259" key="2">
    <source>
        <dbReference type="Pfam" id="PF06030"/>
    </source>
</evidence>
<dbReference type="Pfam" id="PF06030">
    <property type="entry name" value="WxLIP_PGBD"/>
    <property type="match status" value="1"/>
</dbReference>
<evidence type="ECO:0000259" key="3">
    <source>
        <dbReference type="Pfam" id="PF11797"/>
    </source>
</evidence>
<keyword evidence="1" id="KW-1133">Transmembrane helix</keyword>
<accession>A0A2A5RWA2</accession>
<sequence length="354" mass="39528">MIPAVTADTPGFTIRAVIPENQIGDDQGYYNLMMKNGNSQEIATVLTNTTNKPITIEVSFARATTNGNGLAIYDASSEKKDTSLIYDIDDYVKLPEKEVTLEPYSQSTIKAVVSMPKEDLKGVLAGGFTFKEKIADDTTSTKTGVSLKNEFRYIVALVMQQNTSPISPEVKLHSVYADQVNARNIVAAQLQNIAPTYIKDMAITANIQGITDKKISYAYTSDDMKMAPNSNFTFNIPLSTDKEIAKQQIKPLKPGKYQLIMTVYGQKNETGPHQKPGLSGNQPTNYTDKWQFKQEFVISKAIATKLNKTSIAIQPKKTTNWLLILLLSILICLFLLVMYLLYINLRNKKRERET</sequence>
<organism evidence="4 5">
    <name type="scientific">Pseudolactococcus plantarum</name>
    <dbReference type="NCBI Taxonomy" id="1365"/>
    <lineage>
        <taxon>Bacteria</taxon>
        <taxon>Bacillati</taxon>
        <taxon>Bacillota</taxon>
        <taxon>Bacilli</taxon>
        <taxon>Lactobacillales</taxon>
        <taxon>Streptococcaceae</taxon>
        <taxon>Pseudolactococcus</taxon>
    </lineage>
</organism>
<evidence type="ECO:0000313" key="5">
    <source>
        <dbReference type="Proteomes" id="UP000242246"/>
    </source>
</evidence>
<comment type="caution">
    <text evidence="4">The sequence shown here is derived from an EMBL/GenBank/DDBJ whole genome shotgun (WGS) entry which is preliminary data.</text>
</comment>
<dbReference type="STRING" id="1348632.GCA_001591745_01683"/>
<keyword evidence="5" id="KW-1185">Reference proteome</keyword>
<proteinExistence type="predicted"/>